<evidence type="ECO:0000313" key="9">
    <source>
        <dbReference type="EMBL" id="KAF3890513.1"/>
    </source>
</evidence>
<keyword evidence="11" id="KW-1185">Reference proteome</keyword>
<dbReference type="STRING" id="1479485.DA73_0211405"/>
<organism evidence="10">
    <name type="scientific">Tolypothrix bouteillei VB521301</name>
    <dbReference type="NCBI Taxonomy" id="1479485"/>
    <lineage>
        <taxon>Bacteria</taxon>
        <taxon>Bacillati</taxon>
        <taxon>Cyanobacteriota</taxon>
        <taxon>Cyanophyceae</taxon>
        <taxon>Nostocales</taxon>
        <taxon>Tolypothrichaceae</taxon>
        <taxon>Tolypothrix</taxon>
    </lineage>
</organism>
<feature type="domain" description="DNA2/NAM7 helicase-like C-terminal" evidence="8">
    <location>
        <begin position="1266"/>
        <end position="1468"/>
    </location>
</feature>
<keyword evidence="2" id="KW-0547">Nucleotide-binding</keyword>
<dbReference type="CDD" id="cd18808">
    <property type="entry name" value="SF1_C_Upf1"/>
    <property type="match status" value="1"/>
</dbReference>
<feature type="coiled-coil region" evidence="6">
    <location>
        <begin position="934"/>
        <end position="975"/>
    </location>
</feature>
<sequence>MPSFQAEPENFLELLQIVRDGAEISLKSGEYKGPFCIEKSLTLRGTGAETVIFAVDEPALVVQVPGVRLENLAIARTVGGDKGEIALWAAKETPPVCQAVRLTGIAPHAIWENAHWDIPAILDFGEVESDRQVERSWTVQLGTPCKIVSDVSWLRVQDSHLSPGVQDLYLTLDSQDIPTGTILSGSVSIEAIDGNRVVRISAFIRANQPTNVEPIYTRNNNSEDAVGERVIPTKKQLQVWYTFLEIEERIAQSRQFCVPFQNHNYGGDTRRVTFEIDAEAATLDGSSANKLDEDDFWQRAKKARNEDVMLFDSSPQYSNKRDGEKLGTIADVDFEESKIRIRLDSDFVERLNRGRYKLPKKGFLYFEAAGDINQINQKKKALDNLRQGRSQNLLLGNFLFDAAKAHRPSKIIKLQPQDLLKRDANPDQIAAVEAVLSAPDMVLIQGPPGTGKTTVIAEICYQVALRGGKTLIASQANLAVDNALSRLVHSPVIRALRKGKAEKVQEEGQPFLEDNAIVTWMQNTADDCEKNLAKRQENVRLFQEILKASSRFLKYLKTEEEFQETQKQLEAEKTVLEENYQRYETISKQSLDTISEVQSFKTRLDNLLQTAPHIDWESPEIVNFLPLLKPYTNGNQAVENFIANVRTALTKVTEMGFTRPARGAFGLAVWLQETVATAILEFEEVASDARNAAQCMLEVSESVQVFKQNSVASQQLQKDYQQSLTKQQNIETKIKNLESRKSELEFVVNAVKEWKSTANIRLYRILTNCCQTGSLLTDELIELPAGLWMIARTLNLPLVPQIYKVNKIDHLPNWVQLKNALSYEVEGGFIDRRGKQHRFSEFFYQSLSQTPMVLSASDRQQWQELAKKYKNYAYIASNQRPALIETTQYFLNQMQQVYGSSWDQRNIDTALNYLVKELLENILVNARKCVLSVKTETEKQLQYWQQQLKEIQKNTAEQQQKVSAIQHQLEIAQQEGDLKLNQVTNLLQKLTHHQNIPEHLRILTENYLLDQSSIWEKPKQFLTQVQSWEPSTKELKPLIAALDPFAILQVIKTCLDEHQAKSETEYETAKLQIEKLQNKLHELDRKAQLQIPEDLIQERQWWEKAWQSLPKQYKPELPSTSLFALKFLHQVKAQFDSWQRELDKEESYLKRYQNFVQDWIGKLRNPSPQDRNELKQIYINNANVIGITCVQAARGDFSKEFPSFDVVIVDEVSKCTPPELLIPALKGEKIVLVGDHRQLPPLLHEETIEDIAEELKMTKDELSFVKESLFKMQFEAAHPSIKQMLTIQYRMHPQIMGAINQFYQHRLTCGIPEPDTKRAHYLGGSIIQENHHILWIKTPAEQGFAEQREGTSRFNAREVDIIEKLCEQMEKAWFSKVADGQPQKEIGIITFYSAQLRAIKDRIETGKFPSLNIRTGTVDIFQGMERPVIIVSTVCNNSRKDIGFAKEPERVNVAFSRAQELLVIVGCHDLFTQKVGQVGKMYQEVSNVVRRYEGFIDVSDVLSLKG</sequence>
<dbReference type="Pfam" id="PF13087">
    <property type="entry name" value="AAA_12"/>
    <property type="match status" value="1"/>
</dbReference>
<name>A0A0C1RJI2_9CYAN</name>
<dbReference type="EMBL" id="JHEG02000037">
    <property type="protein sequence ID" value="KIE12170.1"/>
    <property type="molecule type" value="Genomic_DNA"/>
</dbReference>
<dbReference type="PANTHER" id="PTHR43788">
    <property type="entry name" value="DNA2/NAM7 HELICASE FAMILY MEMBER"/>
    <property type="match status" value="1"/>
</dbReference>
<dbReference type="InterPro" id="IPR047187">
    <property type="entry name" value="SF1_C_Upf1"/>
</dbReference>
<evidence type="ECO:0000256" key="2">
    <source>
        <dbReference type="ARBA" id="ARBA00022741"/>
    </source>
</evidence>
<comment type="caution">
    <text evidence="10">The sequence shown here is derived from an EMBL/GenBank/DDBJ whole genome shotgun (WGS) entry which is preliminary data.</text>
</comment>
<reference evidence="10" key="1">
    <citation type="journal article" date="2015" name="Genome Announc.">
        <title>Draft Genome Sequence of Tolypothrix boutellei Strain VB521301.</title>
        <authorList>
            <person name="Chandrababunaidu M.M."/>
            <person name="Singh D."/>
            <person name="Sen D."/>
            <person name="Bhan S."/>
            <person name="Das S."/>
            <person name="Gupta A."/>
            <person name="Adhikary S.P."/>
            <person name="Tripathy S."/>
        </authorList>
    </citation>
    <scope>NUCLEOTIDE SEQUENCE</scope>
    <source>
        <strain evidence="10">VB521301</strain>
    </source>
</reference>
<dbReference type="RefSeq" id="WP_038085156.1">
    <property type="nucleotide sequence ID" value="NZ_JHEG04000001.1"/>
</dbReference>
<dbReference type="OrthoDB" id="9757917at2"/>
<keyword evidence="4 10" id="KW-0347">Helicase</keyword>
<feature type="coiled-coil region" evidence="6">
    <location>
        <begin position="559"/>
        <end position="586"/>
    </location>
</feature>
<keyword evidence="5" id="KW-0067">ATP-binding</keyword>
<dbReference type="GO" id="GO:0043139">
    <property type="term" value="F:5'-3' DNA helicase activity"/>
    <property type="evidence" value="ECO:0007669"/>
    <property type="project" value="TreeGrafter"/>
</dbReference>
<dbReference type="InterPro" id="IPR041679">
    <property type="entry name" value="DNA2/NAM7-like_C"/>
</dbReference>
<dbReference type="InterPro" id="IPR027417">
    <property type="entry name" value="P-loop_NTPase"/>
</dbReference>
<feature type="domain" description="DNA2/NAM7 helicase helicase" evidence="7">
    <location>
        <begin position="1069"/>
        <end position="1244"/>
    </location>
</feature>
<dbReference type="Proteomes" id="UP000029738">
    <property type="component" value="Unassembled WGS sequence"/>
</dbReference>
<evidence type="ECO:0000313" key="10">
    <source>
        <dbReference type="EMBL" id="KIE12170.1"/>
    </source>
</evidence>
<keyword evidence="3" id="KW-0378">Hydrolase</keyword>
<dbReference type="Pfam" id="PF13086">
    <property type="entry name" value="AAA_11"/>
    <property type="match status" value="2"/>
</dbReference>
<feature type="domain" description="DNA2/NAM7 helicase helicase" evidence="7">
    <location>
        <begin position="424"/>
        <end position="588"/>
    </location>
</feature>
<dbReference type="GO" id="GO:0005524">
    <property type="term" value="F:ATP binding"/>
    <property type="evidence" value="ECO:0007669"/>
    <property type="project" value="UniProtKB-KW"/>
</dbReference>
<evidence type="ECO:0000256" key="6">
    <source>
        <dbReference type="SAM" id="Coils"/>
    </source>
</evidence>
<reference evidence="9" key="2">
    <citation type="submission" date="2019-11" db="EMBL/GenBank/DDBJ databases">
        <title>Improved Assembly of Tolypothrix boutellei genome.</title>
        <authorList>
            <person name="Sarangi A.N."/>
            <person name="Mukherjee M."/>
            <person name="Ghosh S."/>
            <person name="Singh D."/>
            <person name="Das A."/>
            <person name="Kant S."/>
            <person name="Prusty A."/>
            <person name="Tripathy S."/>
        </authorList>
    </citation>
    <scope>NUCLEOTIDE SEQUENCE</scope>
    <source>
        <strain evidence="9">VB521301</strain>
    </source>
</reference>
<evidence type="ECO:0000259" key="8">
    <source>
        <dbReference type="Pfam" id="PF13087"/>
    </source>
</evidence>
<dbReference type="CDD" id="cd17934">
    <property type="entry name" value="DEXXQc_Upf1-like"/>
    <property type="match status" value="1"/>
</dbReference>
<evidence type="ECO:0000259" key="7">
    <source>
        <dbReference type="Pfam" id="PF13086"/>
    </source>
</evidence>
<accession>A0A0C1RJI2</accession>
<evidence type="ECO:0000256" key="5">
    <source>
        <dbReference type="ARBA" id="ARBA00022840"/>
    </source>
</evidence>
<evidence type="ECO:0000256" key="3">
    <source>
        <dbReference type="ARBA" id="ARBA00022801"/>
    </source>
</evidence>
<proteinExistence type="inferred from homology"/>
<dbReference type="Gene3D" id="3.40.50.300">
    <property type="entry name" value="P-loop containing nucleotide triphosphate hydrolases"/>
    <property type="match status" value="3"/>
</dbReference>
<feature type="coiled-coil region" evidence="6">
    <location>
        <begin position="1059"/>
        <end position="1086"/>
    </location>
</feature>
<dbReference type="SUPFAM" id="SSF52540">
    <property type="entry name" value="P-loop containing nucleoside triphosphate hydrolases"/>
    <property type="match status" value="1"/>
</dbReference>
<feature type="coiled-coil region" evidence="6">
    <location>
        <begin position="720"/>
        <end position="747"/>
    </location>
</feature>
<evidence type="ECO:0000313" key="11">
    <source>
        <dbReference type="Proteomes" id="UP000029738"/>
    </source>
</evidence>
<evidence type="ECO:0000256" key="4">
    <source>
        <dbReference type="ARBA" id="ARBA00022806"/>
    </source>
</evidence>
<dbReference type="GO" id="GO:0016787">
    <property type="term" value="F:hydrolase activity"/>
    <property type="evidence" value="ECO:0007669"/>
    <property type="project" value="UniProtKB-KW"/>
</dbReference>
<evidence type="ECO:0000256" key="1">
    <source>
        <dbReference type="ARBA" id="ARBA00007913"/>
    </source>
</evidence>
<keyword evidence="6" id="KW-0175">Coiled coil</keyword>
<gene>
    <name evidence="10" type="ORF">DA73_0211405</name>
    <name evidence="9" type="ORF">DA73_0400037450</name>
</gene>
<dbReference type="EMBL" id="JHEG04000001">
    <property type="protein sequence ID" value="KAF3890513.1"/>
    <property type="molecule type" value="Genomic_DNA"/>
</dbReference>
<comment type="similarity">
    <text evidence="1">Belongs to the DNA2/NAM7 helicase family.</text>
</comment>
<protein>
    <submittedName>
        <fullName evidence="9">AAA family ATPase</fullName>
    </submittedName>
    <submittedName>
        <fullName evidence="10">DNA helicase</fullName>
    </submittedName>
</protein>
<dbReference type="InterPro" id="IPR050534">
    <property type="entry name" value="Coronavir_polyprotein_1ab"/>
</dbReference>
<dbReference type="InterPro" id="IPR041677">
    <property type="entry name" value="DNA2/NAM7_AAA_11"/>
</dbReference>
<dbReference type="PANTHER" id="PTHR43788:SF8">
    <property type="entry name" value="DNA-BINDING PROTEIN SMUBP-2"/>
    <property type="match status" value="1"/>
</dbReference>